<dbReference type="SUPFAM" id="SSF88697">
    <property type="entry name" value="PUA domain-like"/>
    <property type="match status" value="1"/>
</dbReference>
<evidence type="ECO:0000256" key="8">
    <source>
        <dbReference type="ARBA" id="ARBA00022679"/>
    </source>
</evidence>
<dbReference type="GO" id="GO:0070475">
    <property type="term" value="P:rRNA base methylation"/>
    <property type="evidence" value="ECO:0007669"/>
    <property type="project" value="TreeGrafter"/>
</dbReference>
<evidence type="ECO:0000256" key="4">
    <source>
        <dbReference type="ARBA" id="ARBA00013673"/>
    </source>
</evidence>
<keyword evidence="7 12" id="KW-0489">Methyltransferase</keyword>
<evidence type="ECO:0000256" key="11">
    <source>
        <dbReference type="ARBA" id="ARBA00047944"/>
    </source>
</evidence>
<name>A0A7W8D6M2_9GAMM</name>
<comment type="catalytic activity">
    <reaction evidence="11 12">
        <text>uridine(1498) in 16S rRNA + S-adenosyl-L-methionine = N(3)-methyluridine(1498) in 16S rRNA + S-adenosyl-L-homocysteine + H(+)</text>
        <dbReference type="Rhea" id="RHEA:42920"/>
        <dbReference type="Rhea" id="RHEA-COMP:10283"/>
        <dbReference type="Rhea" id="RHEA-COMP:10284"/>
        <dbReference type="ChEBI" id="CHEBI:15378"/>
        <dbReference type="ChEBI" id="CHEBI:57856"/>
        <dbReference type="ChEBI" id="CHEBI:59789"/>
        <dbReference type="ChEBI" id="CHEBI:65315"/>
        <dbReference type="ChEBI" id="CHEBI:74502"/>
        <dbReference type="EC" id="2.1.1.193"/>
    </reaction>
</comment>
<dbReference type="PIRSF" id="PIRSF015601">
    <property type="entry name" value="MTase_slr0722"/>
    <property type="match status" value="1"/>
</dbReference>
<comment type="function">
    <text evidence="10 12">Specifically methylates the N3 position of the uracil ring of uridine 1498 (m3U1498) in 16S rRNA. Acts on the fully assembled 30S ribosomal subunit.</text>
</comment>
<dbReference type="GO" id="GO:0070042">
    <property type="term" value="F:rRNA (uridine-N3-)-methyltransferase activity"/>
    <property type="evidence" value="ECO:0007669"/>
    <property type="project" value="TreeGrafter"/>
</dbReference>
<evidence type="ECO:0000256" key="7">
    <source>
        <dbReference type="ARBA" id="ARBA00022603"/>
    </source>
</evidence>
<dbReference type="Gene3D" id="3.40.1280.10">
    <property type="match status" value="1"/>
</dbReference>
<evidence type="ECO:0000256" key="9">
    <source>
        <dbReference type="ARBA" id="ARBA00022691"/>
    </source>
</evidence>
<dbReference type="InterPro" id="IPR029026">
    <property type="entry name" value="tRNA_m1G_MTases_N"/>
</dbReference>
<evidence type="ECO:0000313" key="15">
    <source>
        <dbReference type="EMBL" id="MBB5207243.1"/>
    </source>
</evidence>
<keyword evidence="6 12" id="KW-0698">rRNA processing</keyword>
<dbReference type="CDD" id="cd18084">
    <property type="entry name" value="RsmE-like"/>
    <property type="match status" value="1"/>
</dbReference>
<organism evidence="15 16">
    <name type="scientific">Chiayiivirga flava</name>
    <dbReference type="NCBI Taxonomy" id="659595"/>
    <lineage>
        <taxon>Bacteria</taxon>
        <taxon>Pseudomonadati</taxon>
        <taxon>Pseudomonadota</taxon>
        <taxon>Gammaproteobacteria</taxon>
        <taxon>Lysobacterales</taxon>
        <taxon>Lysobacteraceae</taxon>
        <taxon>Chiayiivirga</taxon>
    </lineage>
</organism>
<keyword evidence="16" id="KW-1185">Reference proteome</keyword>
<comment type="subcellular location">
    <subcellularLocation>
        <location evidence="1 12">Cytoplasm</location>
    </subcellularLocation>
</comment>
<dbReference type="RefSeq" id="WP_183959761.1">
    <property type="nucleotide sequence ID" value="NZ_JACHHP010000001.1"/>
</dbReference>
<feature type="domain" description="Ribosomal RNA small subunit methyltransferase E methyltransferase" evidence="13">
    <location>
        <begin position="74"/>
        <end position="236"/>
    </location>
</feature>
<accession>A0A7W8D6M2</accession>
<dbReference type="PANTHER" id="PTHR30027">
    <property type="entry name" value="RIBOSOMAL RNA SMALL SUBUNIT METHYLTRANSFERASE E"/>
    <property type="match status" value="1"/>
</dbReference>
<dbReference type="Proteomes" id="UP000521199">
    <property type="component" value="Unassembled WGS sequence"/>
</dbReference>
<evidence type="ECO:0000259" key="14">
    <source>
        <dbReference type="Pfam" id="PF20260"/>
    </source>
</evidence>
<sequence length="243" mass="25876">MRLTRNHVDAPLAVGATVALDDAVTAHLVRVLRLGLGDALVLFNGDGFDYEARLVSVAKRGAQAEVMSRREVRNESPLRVVLAQAIARGDRMDWVLQKATELGVAAIVPIVTERTEVKLDADRGDKRMQHWRGVVAAACEQCGRTRVPELHAPVALAAWLADPPRPALVLCLDPQAERSLRDVAIEAGCALVIGPEGGFGERDLHALRAAGAVGVRLGPRVLRTETAGLAALAALQMLGGDFG</sequence>
<dbReference type="NCBIfam" id="TIGR00046">
    <property type="entry name" value="RsmE family RNA methyltransferase"/>
    <property type="match status" value="1"/>
</dbReference>
<reference evidence="15 16" key="1">
    <citation type="submission" date="2020-08" db="EMBL/GenBank/DDBJ databases">
        <title>Genomic Encyclopedia of Type Strains, Phase IV (KMG-IV): sequencing the most valuable type-strain genomes for metagenomic binning, comparative biology and taxonomic classification.</title>
        <authorList>
            <person name="Goeker M."/>
        </authorList>
    </citation>
    <scope>NUCLEOTIDE SEQUENCE [LARGE SCALE GENOMIC DNA]</scope>
    <source>
        <strain evidence="15 16">DSM 24163</strain>
    </source>
</reference>
<evidence type="ECO:0000256" key="1">
    <source>
        <dbReference type="ARBA" id="ARBA00004496"/>
    </source>
</evidence>
<protein>
    <recommendedName>
        <fullName evidence="4 12">Ribosomal RNA small subunit methyltransferase E</fullName>
        <ecNumber evidence="3 12">2.1.1.193</ecNumber>
    </recommendedName>
</protein>
<evidence type="ECO:0000256" key="12">
    <source>
        <dbReference type="PIRNR" id="PIRNR015601"/>
    </source>
</evidence>
<keyword evidence="5 12" id="KW-0963">Cytoplasm</keyword>
<keyword evidence="8 12" id="KW-0808">Transferase</keyword>
<dbReference type="PANTHER" id="PTHR30027:SF3">
    <property type="entry name" value="16S RRNA (URACIL(1498)-N(3))-METHYLTRANSFERASE"/>
    <property type="match status" value="1"/>
</dbReference>
<dbReference type="InterPro" id="IPR015947">
    <property type="entry name" value="PUA-like_sf"/>
</dbReference>
<dbReference type="EMBL" id="JACHHP010000001">
    <property type="protein sequence ID" value="MBB5207243.1"/>
    <property type="molecule type" value="Genomic_DNA"/>
</dbReference>
<evidence type="ECO:0000256" key="5">
    <source>
        <dbReference type="ARBA" id="ARBA00022490"/>
    </source>
</evidence>
<keyword evidence="9 12" id="KW-0949">S-adenosyl-L-methionine</keyword>
<gene>
    <name evidence="15" type="ORF">HNQ52_000759</name>
</gene>
<dbReference type="EC" id="2.1.1.193" evidence="3 12"/>
<evidence type="ECO:0000256" key="10">
    <source>
        <dbReference type="ARBA" id="ARBA00025699"/>
    </source>
</evidence>
<dbReference type="AlphaFoldDB" id="A0A7W8D6M2"/>
<evidence type="ECO:0000256" key="2">
    <source>
        <dbReference type="ARBA" id="ARBA00005528"/>
    </source>
</evidence>
<comment type="similarity">
    <text evidence="2 12">Belongs to the RNA methyltransferase RsmE family.</text>
</comment>
<evidence type="ECO:0000256" key="6">
    <source>
        <dbReference type="ARBA" id="ARBA00022552"/>
    </source>
</evidence>
<feature type="domain" description="Ribosomal RNA small subunit methyltransferase E PUA-like" evidence="14">
    <location>
        <begin position="20"/>
        <end position="66"/>
    </location>
</feature>
<dbReference type="GO" id="GO:0005737">
    <property type="term" value="C:cytoplasm"/>
    <property type="evidence" value="ECO:0007669"/>
    <property type="project" value="UniProtKB-SubCell"/>
</dbReference>
<dbReference type="InterPro" id="IPR046887">
    <property type="entry name" value="RsmE_PUA-like"/>
</dbReference>
<comment type="caution">
    <text evidence="15">The sequence shown here is derived from an EMBL/GenBank/DDBJ whole genome shotgun (WGS) entry which is preliminary data.</text>
</comment>
<dbReference type="SUPFAM" id="SSF75217">
    <property type="entry name" value="alpha/beta knot"/>
    <property type="match status" value="1"/>
</dbReference>
<dbReference type="InterPro" id="IPR046886">
    <property type="entry name" value="RsmE_MTase_dom"/>
</dbReference>
<dbReference type="InterPro" id="IPR006700">
    <property type="entry name" value="RsmE"/>
</dbReference>
<dbReference type="Pfam" id="PF20260">
    <property type="entry name" value="PUA_4"/>
    <property type="match status" value="1"/>
</dbReference>
<evidence type="ECO:0000256" key="3">
    <source>
        <dbReference type="ARBA" id="ARBA00012328"/>
    </source>
</evidence>
<dbReference type="NCBIfam" id="NF008692">
    <property type="entry name" value="PRK11713.1-5"/>
    <property type="match status" value="1"/>
</dbReference>
<dbReference type="InterPro" id="IPR029028">
    <property type="entry name" value="Alpha/beta_knot_MTases"/>
</dbReference>
<evidence type="ECO:0000313" key="16">
    <source>
        <dbReference type="Proteomes" id="UP000521199"/>
    </source>
</evidence>
<evidence type="ECO:0000259" key="13">
    <source>
        <dbReference type="Pfam" id="PF04452"/>
    </source>
</evidence>
<dbReference type="Pfam" id="PF04452">
    <property type="entry name" value="Methyltrans_RNA"/>
    <property type="match status" value="1"/>
</dbReference>
<proteinExistence type="inferred from homology"/>